<evidence type="ECO:0000313" key="4">
    <source>
        <dbReference type="Proteomes" id="UP000494365"/>
    </source>
</evidence>
<feature type="chain" id="PRO_5028918588" evidence="2">
    <location>
        <begin position="20"/>
        <end position="132"/>
    </location>
</feature>
<gene>
    <name evidence="3" type="ORF">LMG28614_05957</name>
</gene>
<accession>A0A6S7DFJ9</accession>
<protein>
    <submittedName>
        <fullName evidence="3">Uncharacterized protein</fullName>
    </submittedName>
</protein>
<name>A0A6S7DFJ9_9BURK</name>
<feature type="signal peptide" evidence="2">
    <location>
        <begin position="1"/>
        <end position="19"/>
    </location>
</feature>
<evidence type="ECO:0000256" key="2">
    <source>
        <dbReference type="SAM" id="SignalP"/>
    </source>
</evidence>
<sequence length="132" mass="13693">MRFAFRIDLISIAPCAALASAEFTAPVSPDETKRAGTEPGHLAGNVISTPADAASVNDISVDDQMLSRQRGGAVGMVMVAARPQPLPSNSGGRVTLWDEIAPPSPLPIPVDAARTAQGNVAMCQKKVARTNS</sequence>
<evidence type="ECO:0000256" key="1">
    <source>
        <dbReference type="SAM" id="MobiDB-lite"/>
    </source>
</evidence>
<keyword evidence="2" id="KW-0732">Signal</keyword>
<feature type="region of interest" description="Disordered" evidence="1">
    <location>
        <begin position="26"/>
        <end position="48"/>
    </location>
</feature>
<organism evidence="3 4">
    <name type="scientific">Paraburkholderia ultramafica</name>
    <dbReference type="NCBI Taxonomy" id="1544867"/>
    <lineage>
        <taxon>Bacteria</taxon>
        <taxon>Pseudomonadati</taxon>
        <taxon>Pseudomonadota</taxon>
        <taxon>Betaproteobacteria</taxon>
        <taxon>Burkholderiales</taxon>
        <taxon>Burkholderiaceae</taxon>
        <taxon>Paraburkholderia</taxon>
    </lineage>
</organism>
<keyword evidence="4" id="KW-1185">Reference proteome</keyword>
<dbReference type="AlphaFoldDB" id="A0A6S7DFJ9"/>
<proteinExistence type="predicted"/>
<reference evidence="3 4" key="1">
    <citation type="submission" date="2020-04" db="EMBL/GenBank/DDBJ databases">
        <authorList>
            <person name="De Canck E."/>
        </authorList>
    </citation>
    <scope>NUCLEOTIDE SEQUENCE [LARGE SCALE GENOMIC DNA]</scope>
    <source>
        <strain evidence="3 4">LMG 28614</strain>
    </source>
</reference>
<dbReference type="RefSeq" id="WP_175152930.1">
    <property type="nucleotide sequence ID" value="NZ_CADIKK010000037.1"/>
</dbReference>
<evidence type="ECO:0000313" key="3">
    <source>
        <dbReference type="EMBL" id="CAB3804102.1"/>
    </source>
</evidence>
<dbReference type="Proteomes" id="UP000494365">
    <property type="component" value="Unassembled WGS sequence"/>
</dbReference>
<dbReference type="EMBL" id="CADIKK010000037">
    <property type="protein sequence ID" value="CAB3804102.1"/>
    <property type="molecule type" value="Genomic_DNA"/>
</dbReference>